<dbReference type="Proteomes" id="UP000321046">
    <property type="component" value="Unassembled WGS sequence"/>
</dbReference>
<dbReference type="GO" id="GO:0015562">
    <property type="term" value="F:efflux transmembrane transporter activity"/>
    <property type="evidence" value="ECO:0007669"/>
    <property type="project" value="InterPro"/>
</dbReference>
<sequence>MQRRLAAFAACALFTSAAAWPQAARAQSPPELRLSSVIDYARCSAPTFHTSSLDTEAARGELRAGERVLSEGVEVGVSAGPRFLTGDTHGASSPQADLGLEIGLPLGRPGDRARRIEEGEANLALSERQAERADVEAIRGALMLYREAATRAATLDLAATRLELTRRLSEVAAARAESGESGALEAELAALRYEREAAEVARQRARLKRLERRLATVLEIDQPAEDSADADDAGLATLPTAAELQRVHEALLRSETASPRAAELRAQAEALRARARAQR</sequence>
<feature type="coiled-coil region" evidence="1">
    <location>
        <begin position="190"/>
        <end position="220"/>
    </location>
</feature>
<keyword evidence="1" id="KW-0175">Coiled coil</keyword>
<evidence type="ECO:0000256" key="2">
    <source>
        <dbReference type="SAM" id="SignalP"/>
    </source>
</evidence>
<comment type="caution">
    <text evidence="3">The sequence shown here is derived from an EMBL/GenBank/DDBJ whole genome shotgun (WGS) entry which is preliminary data.</text>
</comment>
<feature type="chain" id="PRO_5022796877" description="TolC family protein" evidence="2">
    <location>
        <begin position="20"/>
        <end position="279"/>
    </location>
</feature>
<reference evidence="3 4" key="1">
    <citation type="submission" date="2019-08" db="EMBL/GenBank/DDBJ databases">
        <title>Bradymonadales sp. TMQ2.</title>
        <authorList>
            <person name="Liang Q."/>
        </authorList>
    </citation>
    <scope>NUCLEOTIDE SEQUENCE [LARGE SCALE GENOMIC DNA]</scope>
    <source>
        <strain evidence="3 4">TMQ2</strain>
    </source>
</reference>
<accession>A0A5C6X1P2</accession>
<gene>
    <name evidence="3" type="ORF">FRC96_16575</name>
</gene>
<evidence type="ECO:0000256" key="1">
    <source>
        <dbReference type="SAM" id="Coils"/>
    </source>
</evidence>
<dbReference type="EMBL" id="VOSL01000114">
    <property type="protein sequence ID" value="TXD32719.1"/>
    <property type="molecule type" value="Genomic_DNA"/>
</dbReference>
<proteinExistence type="predicted"/>
<dbReference type="SUPFAM" id="SSF56954">
    <property type="entry name" value="Outer membrane efflux proteins (OEP)"/>
    <property type="match status" value="1"/>
</dbReference>
<feature type="non-terminal residue" evidence="3">
    <location>
        <position position="279"/>
    </location>
</feature>
<name>A0A5C6X1P2_9DELT</name>
<dbReference type="RefSeq" id="WP_230470360.1">
    <property type="nucleotide sequence ID" value="NZ_VOSL01000114.1"/>
</dbReference>
<organism evidence="3 4">
    <name type="scientific">Lujinxingia vulgaris</name>
    <dbReference type="NCBI Taxonomy" id="2600176"/>
    <lineage>
        <taxon>Bacteria</taxon>
        <taxon>Deltaproteobacteria</taxon>
        <taxon>Bradymonadales</taxon>
        <taxon>Lujinxingiaceae</taxon>
        <taxon>Lujinxingia</taxon>
    </lineage>
</organism>
<evidence type="ECO:0000313" key="3">
    <source>
        <dbReference type="EMBL" id="TXD32719.1"/>
    </source>
</evidence>
<feature type="signal peptide" evidence="2">
    <location>
        <begin position="1"/>
        <end position="19"/>
    </location>
</feature>
<dbReference type="AlphaFoldDB" id="A0A5C6X1P2"/>
<protein>
    <recommendedName>
        <fullName evidence="5">TolC family protein</fullName>
    </recommendedName>
</protein>
<evidence type="ECO:0008006" key="5">
    <source>
        <dbReference type="Google" id="ProtNLM"/>
    </source>
</evidence>
<keyword evidence="2" id="KW-0732">Signal</keyword>
<evidence type="ECO:0000313" key="4">
    <source>
        <dbReference type="Proteomes" id="UP000321046"/>
    </source>
</evidence>
<dbReference type="Gene3D" id="1.20.1600.10">
    <property type="entry name" value="Outer membrane efflux proteins (OEP)"/>
    <property type="match status" value="1"/>
</dbReference>